<accession>A0ABD5VB55</accession>
<protein>
    <submittedName>
        <fullName evidence="1">TOMM leader peptide-binding protein</fullName>
    </submittedName>
</protein>
<dbReference type="NCBIfam" id="TIGR03882">
    <property type="entry name" value="cyclo_dehyd_2"/>
    <property type="match status" value="1"/>
</dbReference>
<dbReference type="Proteomes" id="UP001596395">
    <property type="component" value="Unassembled WGS sequence"/>
</dbReference>
<dbReference type="RefSeq" id="WP_336348350.1">
    <property type="nucleotide sequence ID" value="NZ_JAZAQL010000001.1"/>
</dbReference>
<evidence type="ECO:0000313" key="1">
    <source>
        <dbReference type="EMBL" id="MFC6951312.1"/>
    </source>
</evidence>
<sequence>MTDESATHDALDVTYPAFNPTVVPAQVDENTLHVRAGPWSGPILTLRDADEDDGITALVDRIDGETHVEDVLEGFEGAEREEVLDALAALAENDVVYDASDDADPLHHHLAMRHRFRAADADRVASKTVALVGDARMVRHVAEDVLALGVGDVGVVSLDDATAGGGATVGEDASTAGGDAARVEVDGVAGGDAFAYVRDDDRFEVFERDALHEVVAAADFVVYAGTRPRPTLLADLNEATHEAGTPWVLGQALGFDGVVGPAVFPGETACYECFERRTLANVANREGYLGYRDAVEVDDHLAARSLPMLERAVAGYLSLDLVHLLAFGVGFTAGAVVTVNALDCATTTEDVLRLPRCPTCGVDPDDGHSPFVSLDDVVHADRIRGSTETARGGD</sequence>
<name>A0ABD5VB55_9EURY</name>
<organism evidence="1 2">
    <name type="scientific">Halorubellus litoreus</name>
    <dbReference type="NCBI Taxonomy" id="755308"/>
    <lineage>
        <taxon>Archaea</taxon>
        <taxon>Methanobacteriati</taxon>
        <taxon>Methanobacteriota</taxon>
        <taxon>Stenosarchaea group</taxon>
        <taxon>Halobacteria</taxon>
        <taxon>Halobacteriales</taxon>
        <taxon>Halorubellaceae</taxon>
        <taxon>Halorubellus</taxon>
    </lineage>
</organism>
<dbReference type="InterPro" id="IPR022291">
    <property type="entry name" value="Bacteriocin_synth_cyclodeHase"/>
</dbReference>
<dbReference type="EMBL" id="JBHSXN010000001">
    <property type="protein sequence ID" value="MFC6951312.1"/>
    <property type="molecule type" value="Genomic_DNA"/>
</dbReference>
<evidence type="ECO:0000313" key="2">
    <source>
        <dbReference type="Proteomes" id="UP001596395"/>
    </source>
</evidence>
<proteinExistence type="predicted"/>
<dbReference type="Gene3D" id="3.40.50.720">
    <property type="entry name" value="NAD(P)-binding Rossmann-like Domain"/>
    <property type="match status" value="1"/>
</dbReference>
<reference evidence="1 2" key="1">
    <citation type="journal article" date="2019" name="Int. J. Syst. Evol. Microbiol.">
        <title>The Global Catalogue of Microorganisms (GCM) 10K type strain sequencing project: providing services to taxonomists for standard genome sequencing and annotation.</title>
        <authorList>
            <consortium name="The Broad Institute Genomics Platform"/>
            <consortium name="The Broad Institute Genome Sequencing Center for Infectious Disease"/>
            <person name="Wu L."/>
            <person name="Ma J."/>
        </authorList>
    </citation>
    <scope>NUCLEOTIDE SEQUENCE [LARGE SCALE GENOMIC DNA]</scope>
    <source>
        <strain evidence="1 2">GX26</strain>
    </source>
</reference>
<gene>
    <name evidence="1" type="ORF">ACFQGB_00420</name>
</gene>
<dbReference type="SUPFAM" id="SSF69572">
    <property type="entry name" value="Activating enzymes of the ubiquitin-like proteins"/>
    <property type="match status" value="1"/>
</dbReference>
<dbReference type="AlphaFoldDB" id="A0ABD5VB55"/>
<dbReference type="InterPro" id="IPR035985">
    <property type="entry name" value="Ubiquitin-activating_enz"/>
</dbReference>
<comment type="caution">
    <text evidence="1">The sequence shown here is derived from an EMBL/GenBank/DDBJ whole genome shotgun (WGS) entry which is preliminary data.</text>
</comment>
<keyword evidence="2" id="KW-1185">Reference proteome</keyword>